<evidence type="ECO:0000313" key="7">
    <source>
        <dbReference type="RefSeq" id="XP_022086421.1"/>
    </source>
</evidence>
<organism evidence="6 7">
    <name type="scientific">Acanthaster planci</name>
    <name type="common">Crown-of-thorns starfish</name>
    <dbReference type="NCBI Taxonomy" id="133434"/>
    <lineage>
        <taxon>Eukaryota</taxon>
        <taxon>Metazoa</taxon>
        <taxon>Echinodermata</taxon>
        <taxon>Eleutherozoa</taxon>
        <taxon>Asterozoa</taxon>
        <taxon>Asteroidea</taxon>
        <taxon>Valvatacea</taxon>
        <taxon>Valvatida</taxon>
        <taxon>Acanthasteridae</taxon>
        <taxon>Acanthaster</taxon>
    </lineage>
</organism>
<dbReference type="KEGG" id="aplc:110976982"/>
<dbReference type="InterPro" id="IPR029026">
    <property type="entry name" value="tRNA_m1G_MTases_N"/>
</dbReference>
<dbReference type="InterPro" id="IPR053888">
    <property type="entry name" value="MRM3-like_sub_bind"/>
</dbReference>
<dbReference type="CDD" id="cd18106">
    <property type="entry name" value="SpoU-like_RNMTL1"/>
    <property type="match status" value="1"/>
</dbReference>
<dbReference type="InterPro" id="IPR013123">
    <property type="entry name" value="SpoU_subst-bd"/>
</dbReference>
<comment type="similarity">
    <text evidence="1">Belongs to the class IV-like SAM-binding methyltransferase superfamily. RNA methyltransferase TrmH family.</text>
</comment>
<dbReference type="SUPFAM" id="SSF75217">
    <property type="entry name" value="alpha/beta knot"/>
    <property type="match status" value="1"/>
</dbReference>
<sequence>MAAPKRSLMLVLAKLSIPQNTCLRQSIPMSPNRSFAVTSVDMIRGFRGSDIKAGPKNRKSNQRNAIDTIEHVELSEDVDGNLRNTSVRNLPKQSPMKSSVAAEGDVSKLNYEKAGVDDKRIGRLMMLAKSRKLRDQKGRVMLEGRRLITDAIESGLQAHTIFFSRLENLQGIPVNKTRATLVKVPFKDITMWSDVVTTQGVIGVFQKPTFTSMHQSESLILPLTLICDNIREPGNLGTILRSAVAAQCEKILLTKGCVDLWEPKVLRSGAGAHFCVPIIANIPWKEMPNYVDENVTIHVAENNVSVEELPESNTPRRFHYPGKPHGHEQEEWNQDLSDDADLSDQVLESRIYHEVDWRVRSALVIGGETEGLSDRALEMCDRSSGYRVHIPMPGLMESLNSAISASVIIFEALRQNMTLEKS</sequence>
<dbReference type="InterPro" id="IPR001537">
    <property type="entry name" value="SpoU_MeTrfase"/>
</dbReference>
<dbReference type="PANTHER" id="PTHR43191">
    <property type="entry name" value="RRNA METHYLTRANSFERASE 3"/>
    <property type="match status" value="1"/>
</dbReference>
<reference evidence="7" key="1">
    <citation type="submission" date="2025-08" db="UniProtKB">
        <authorList>
            <consortium name="RefSeq"/>
        </authorList>
    </citation>
    <scope>IDENTIFICATION</scope>
</reference>
<keyword evidence="3" id="KW-0808">Transferase</keyword>
<dbReference type="Pfam" id="PF00588">
    <property type="entry name" value="SpoU_methylase"/>
    <property type="match status" value="2"/>
</dbReference>
<proteinExistence type="inferred from homology"/>
<dbReference type="GO" id="GO:0003723">
    <property type="term" value="F:RNA binding"/>
    <property type="evidence" value="ECO:0007669"/>
    <property type="project" value="InterPro"/>
</dbReference>
<dbReference type="InterPro" id="IPR051259">
    <property type="entry name" value="rRNA_Methyltransferase"/>
</dbReference>
<evidence type="ECO:0000259" key="5">
    <source>
        <dbReference type="SMART" id="SM00967"/>
    </source>
</evidence>
<dbReference type="SUPFAM" id="SSF55315">
    <property type="entry name" value="L30e-like"/>
    <property type="match status" value="1"/>
</dbReference>
<accession>A0A8B7Y3E7</accession>
<evidence type="ECO:0000256" key="4">
    <source>
        <dbReference type="SAM" id="MobiDB-lite"/>
    </source>
</evidence>
<dbReference type="OrthoDB" id="270651at2759"/>
<keyword evidence="2" id="KW-0489">Methyltransferase</keyword>
<gene>
    <name evidence="7" type="primary">LOC110976982</name>
</gene>
<dbReference type="Proteomes" id="UP000694845">
    <property type="component" value="Unplaced"/>
</dbReference>
<evidence type="ECO:0000256" key="2">
    <source>
        <dbReference type="ARBA" id="ARBA00022603"/>
    </source>
</evidence>
<dbReference type="GO" id="GO:0032259">
    <property type="term" value="P:methylation"/>
    <property type="evidence" value="ECO:0007669"/>
    <property type="project" value="UniProtKB-KW"/>
</dbReference>
<dbReference type="OMA" id="FLKFHKY"/>
<feature type="domain" description="RNA 2-O ribose methyltransferase substrate binding" evidence="5">
    <location>
        <begin position="141"/>
        <end position="211"/>
    </location>
</feature>
<protein>
    <submittedName>
        <fullName evidence="7">rRNA methyltransferase 3, mitochondrial-like</fullName>
    </submittedName>
</protein>
<evidence type="ECO:0000256" key="3">
    <source>
        <dbReference type="ARBA" id="ARBA00022679"/>
    </source>
</evidence>
<dbReference type="GO" id="GO:0005737">
    <property type="term" value="C:cytoplasm"/>
    <property type="evidence" value="ECO:0007669"/>
    <property type="project" value="UniProtKB-ARBA"/>
</dbReference>
<dbReference type="PANTHER" id="PTHR43191:SF2">
    <property type="entry name" value="RRNA METHYLTRANSFERASE 3, MITOCHONDRIAL"/>
    <property type="match status" value="1"/>
</dbReference>
<keyword evidence="6" id="KW-1185">Reference proteome</keyword>
<name>A0A8B7Y3E7_ACAPL</name>
<dbReference type="SMART" id="SM00967">
    <property type="entry name" value="SpoU_sub_bind"/>
    <property type="match status" value="1"/>
</dbReference>
<dbReference type="RefSeq" id="XP_022086421.1">
    <property type="nucleotide sequence ID" value="XM_022230729.1"/>
</dbReference>
<dbReference type="InterPro" id="IPR029028">
    <property type="entry name" value="Alpha/beta_knot_MTases"/>
</dbReference>
<dbReference type="Pfam" id="PF22435">
    <property type="entry name" value="MRM3-like_sub_bind"/>
    <property type="match status" value="1"/>
</dbReference>
<feature type="region of interest" description="Disordered" evidence="4">
    <location>
        <begin position="310"/>
        <end position="330"/>
    </location>
</feature>
<dbReference type="AlphaFoldDB" id="A0A8B7Y3E7"/>
<dbReference type="GO" id="GO:0008173">
    <property type="term" value="F:RNA methyltransferase activity"/>
    <property type="evidence" value="ECO:0007669"/>
    <property type="project" value="InterPro"/>
</dbReference>
<dbReference type="InterPro" id="IPR029064">
    <property type="entry name" value="Ribosomal_eL30-like_sf"/>
</dbReference>
<dbReference type="Gene3D" id="3.30.1330.30">
    <property type="match status" value="1"/>
</dbReference>
<dbReference type="GO" id="GO:0006396">
    <property type="term" value="P:RNA processing"/>
    <property type="evidence" value="ECO:0007669"/>
    <property type="project" value="InterPro"/>
</dbReference>
<evidence type="ECO:0000256" key="1">
    <source>
        <dbReference type="ARBA" id="ARBA00007228"/>
    </source>
</evidence>
<evidence type="ECO:0000313" key="6">
    <source>
        <dbReference type="Proteomes" id="UP000694845"/>
    </source>
</evidence>
<dbReference type="Gene3D" id="3.40.1280.10">
    <property type="match status" value="1"/>
</dbReference>
<dbReference type="CTD" id="55178"/>
<dbReference type="GeneID" id="110976982"/>